<evidence type="ECO:0000313" key="1">
    <source>
        <dbReference type="EMBL" id="OQS04659.1"/>
    </source>
</evidence>
<comment type="caution">
    <text evidence="1">The sequence shown here is derived from an EMBL/GenBank/DDBJ whole genome shotgun (WGS) entry which is preliminary data.</text>
</comment>
<name>A0A1W0A386_9STRA</name>
<gene>
    <name evidence="1" type="ORF">THRCLA_20824</name>
</gene>
<accession>A0A1W0A386</accession>
<dbReference type="AlphaFoldDB" id="A0A1W0A386"/>
<proteinExistence type="predicted"/>
<dbReference type="Proteomes" id="UP000243217">
    <property type="component" value="Unassembled WGS sequence"/>
</dbReference>
<evidence type="ECO:0000313" key="2">
    <source>
        <dbReference type="Proteomes" id="UP000243217"/>
    </source>
</evidence>
<sequence>MAMLEHLLELRTAFDAFFTFLVTRAGKIEFFDYQHQTSELLHPFAHATDILSAQDYPTLALFAPVLQKL</sequence>
<protein>
    <submittedName>
        <fullName evidence="1">Uncharacterized protein</fullName>
    </submittedName>
</protein>
<dbReference type="EMBL" id="JNBS01000578">
    <property type="protein sequence ID" value="OQS04659.1"/>
    <property type="molecule type" value="Genomic_DNA"/>
</dbReference>
<reference evidence="1 2" key="1">
    <citation type="journal article" date="2014" name="Genome Biol. Evol.">
        <title>The secreted proteins of Achlya hypogyna and Thraustotheca clavata identify the ancestral oomycete secretome and reveal gene acquisitions by horizontal gene transfer.</title>
        <authorList>
            <person name="Misner I."/>
            <person name="Blouin N."/>
            <person name="Leonard G."/>
            <person name="Richards T.A."/>
            <person name="Lane C.E."/>
        </authorList>
    </citation>
    <scope>NUCLEOTIDE SEQUENCE [LARGE SCALE GENOMIC DNA]</scope>
    <source>
        <strain evidence="1 2">ATCC 34112</strain>
    </source>
</reference>
<organism evidence="1 2">
    <name type="scientific">Thraustotheca clavata</name>
    <dbReference type="NCBI Taxonomy" id="74557"/>
    <lineage>
        <taxon>Eukaryota</taxon>
        <taxon>Sar</taxon>
        <taxon>Stramenopiles</taxon>
        <taxon>Oomycota</taxon>
        <taxon>Saprolegniomycetes</taxon>
        <taxon>Saprolegniales</taxon>
        <taxon>Achlyaceae</taxon>
        <taxon>Thraustotheca</taxon>
    </lineage>
</organism>
<keyword evidence="2" id="KW-1185">Reference proteome</keyword>